<organism evidence="4 5">
    <name type="scientific">Mucilaginibacter gynuensis</name>
    <dbReference type="NCBI Taxonomy" id="1302236"/>
    <lineage>
        <taxon>Bacteria</taxon>
        <taxon>Pseudomonadati</taxon>
        <taxon>Bacteroidota</taxon>
        <taxon>Sphingobacteriia</taxon>
        <taxon>Sphingobacteriales</taxon>
        <taxon>Sphingobacteriaceae</taxon>
        <taxon>Mucilaginibacter</taxon>
    </lineage>
</organism>
<reference evidence="5" key="1">
    <citation type="journal article" date="2019" name="Int. J. Syst. Evol. Microbiol.">
        <title>The Global Catalogue of Microorganisms (GCM) 10K type strain sequencing project: providing services to taxonomists for standard genome sequencing and annotation.</title>
        <authorList>
            <consortium name="The Broad Institute Genomics Platform"/>
            <consortium name="The Broad Institute Genome Sequencing Center for Infectious Disease"/>
            <person name="Wu L."/>
            <person name="Ma J."/>
        </authorList>
    </citation>
    <scope>NUCLEOTIDE SEQUENCE [LARGE SCALE GENOMIC DNA]</scope>
    <source>
        <strain evidence="5">JCM 17705</strain>
    </source>
</reference>
<feature type="domain" description="Response regulatory" evidence="2">
    <location>
        <begin position="6"/>
        <end position="117"/>
    </location>
</feature>
<dbReference type="Gene3D" id="3.40.50.2300">
    <property type="match status" value="1"/>
</dbReference>
<dbReference type="PROSITE" id="PS50110">
    <property type="entry name" value="RESPONSE_REGULATORY"/>
    <property type="match status" value="1"/>
</dbReference>
<protein>
    <submittedName>
        <fullName evidence="4">LytTR family DNA-binding domain-containing protein</fullName>
    </submittedName>
</protein>
<dbReference type="SMART" id="SM00448">
    <property type="entry name" value="REC"/>
    <property type="match status" value="1"/>
</dbReference>
<name>A0ABP8FZX4_9SPHI</name>
<evidence type="ECO:0000313" key="5">
    <source>
        <dbReference type="Proteomes" id="UP001500582"/>
    </source>
</evidence>
<comment type="caution">
    <text evidence="4">The sequence shown here is derived from an EMBL/GenBank/DDBJ whole genome shotgun (WGS) entry which is preliminary data.</text>
</comment>
<dbReference type="SMART" id="SM00850">
    <property type="entry name" value="LytTR"/>
    <property type="match status" value="1"/>
</dbReference>
<feature type="domain" description="HTH LytTR-type" evidence="3">
    <location>
        <begin position="180"/>
        <end position="238"/>
    </location>
</feature>
<dbReference type="PANTHER" id="PTHR37299">
    <property type="entry name" value="TRANSCRIPTIONAL REGULATOR-RELATED"/>
    <property type="match status" value="1"/>
</dbReference>
<dbReference type="InterPro" id="IPR007492">
    <property type="entry name" value="LytTR_DNA-bd_dom"/>
</dbReference>
<dbReference type="PROSITE" id="PS50930">
    <property type="entry name" value="HTH_LYTTR"/>
    <property type="match status" value="1"/>
</dbReference>
<dbReference type="PANTHER" id="PTHR37299:SF1">
    <property type="entry name" value="STAGE 0 SPORULATION PROTEIN A HOMOLOG"/>
    <property type="match status" value="1"/>
</dbReference>
<dbReference type="Pfam" id="PF00072">
    <property type="entry name" value="Response_reg"/>
    <property type="match status" value="1"/>
</dbReference>
<keyword evidence="4" id="KW-0238">DNA-binding</keyword>
<dbReference type="SUPFAM" id="SSF52172">
    <property type="entry name" value="CheY-like"/>
    <property type="match status" value="1"/>
</dbReference>
<sequence length="240" mass="27693">MEADMRCIIIDDEPLALELLEDNIKKIDRLELVASCRSAAQAMQVMHEQQVDLIFCDIQMPGITGLQLVKSLSQKPMIIFITAYQEFAMDGFELDVVDYLLKPVPLERFLKACNKALHLFDMQSRTQVTETGKTRGHLFVHADYNLIRISHDEITYIEGLKDYVKLFRKDQPKPLLSRITIKALEEQLPANQFFRTHKSYIVNLGYIQSIRKGRIKLEGAEVPYSENYKEVIDRMIGKAV</sequence>
<keyword evidence="5" id="KW-1185">Reference proteome</keyword>
<feature type="modified residue" description="4-aspartylphosphate" evidence="1">
    <location>
        <position position="57"/>
    </location>
</feature>
<dbReference type="EMBL" id="BAABFT010000002">
    <property type="protein sequence ID" value="GAA4314435.1"/>
    <property type="molecule type" value="Genomic_DNA"/>
</dbReference>
<dbReference type="InterPro" id="IPR001789">
    <property type="entry name" value="Sig_transdc_resp-reg_receiver"/>
</dbReference>
<dbReference type="GO" id="GO:0003677">
    <property type="term" value="F:DNA binding"/>
    <property type="evidence" value="ECO:0007669"/>
    <property type="project" value="UniProtKB-KW"/>
</dbReference>
<dbReference type="Proteomes" id="UP001500582">
    <property type="component" value="Unassembled WGS sequence"/>
</dbReference>
<dbReference type="InterPro" id="IPR011006">
    <property type="entry name" value="CheY-like_superfamily"/>
</dbReference>
<dbReference type="Pfam" id="PF04397">
    <property type="entry name" value="LytTR"/>
    <property type="match status" value="1"/>
</dbReference>
<evidence type="ECO:0000259" key="3">
    <source>
        <dbReference type="PROSITE" id="PS50930"/>
    </source>
</evidence>
<accession>A0ABP8FZX4</accession>
<evidence type="ECO:0000259" key="2">
    <source>
        <dbReference type="PROSITE" id="PS50110"/>
    </source>
</evidence>
<gene>
    <name evidence="4" type="ORF">GCM10023149_10590</name>
</gene>
<evidence type="ECO:0000313" key="4">
    <source>
        <dbReference type="EMBL" id="GAA4314435.1"/>
    </source>
</evidence>
<keyword evidence="1" id="KW-0597">Phosphoprotein</keyword>
<evidence type="ECO:0000256" key="1">
    <source>
        <dbReference type="PROSITE-ProRule" id="PRU00169"/>
    </source>
</evidence>
<proteinExistence type="predicted"/>
<dbReference type="Gene3D" id="2.40.50.1020">
    <property type="entry name" value="LytTr DNA-binding domain"/>
    <property type="match status" value="1"/>
</dbReference>
<dbReference type="InterPro" id="IPR046947">
    <property type="entry name" value="LytR-like"/>
</dbReference>